<dbReference type="InParanoid" id="K0IDA9"/>
<accession>K0IDA9</accession>
<sequence length="437" mass="49198">MVAPEYSIVLDIVGLEVEHLNSGLVPNIAKIANDGEYAKLEPVFPAVTCTVQASLLSGKYPNEHGIVANGLYDRNAYFVSFWEQPSSLVRAERIWDRRNSCTSAVLFWQNTMYANSDIVVTPRPIHLDDGVVMWCYSKPVGYYEELRDKLGEFDLASYWGPLASPRSSEWIANAAEYTLEKHRPNQLFAYIPHVDYSVQRFGKSDARARDDLKKADDIVGRLVQKTSELGIKDKTQFIIISEYSFNDVQGAIPLNLVLRDAGLLAVREIQDKEYLDFEFSKAFAMVDHQAAHIFVKDGFERAARKILEATAGIDKVLDSEGKKRLKIDHERSGELVAIAERDKWFSYYWWHDEKKAPAFARKVDIHRKPGYDPVELFVDPKTKSIPLDASLVRGSHGRPADLETGEGLAFYASSSKHDITKSGIAKCTDIIKCLAAA</sequence>
<dbReference type="GeneID" id="13795102"/>
<organism evidence="1 2">
    <name type="scientific">Nitrososphaera gargensis (strain Ga9.2)</name>
    <dbReference type="NCBI Taxonomy" id="1237085"/>
    <lineage>
        <taxon>Archaea</taxon>
        <taxon>Nitrososphaerota</taxon>
        <taxon>Nitrososphaeria</taxon>
        <taxon>Nitrososphaerales</taxon>
        <taxon>Nitrososphaeraceae</taxon>
        <taxon>Nitrososphaera</taxon>
    </lineage>
</organism>
<dbReference type="HOGENOM" id="CLU_047974_0_0_2"/>
<dbReference type="CDD" id="cd16018">
    <property type="entry name" value="Enpp"/>
    <property type="match status" value="1"/>
</dbReference>
<dbReference type="PANTHER" id="PTHR10151:SF120">
    <property type="entry name" value="BIS(5'-ADENOSYL)-TRIPHOSPHATASE"/>
    <property type="match status" value="1"/>
</dbReference>
<protein>
    <submittedName>
        <fullName evidence="1">Type I phosphodiesterase/nucleotide pyrophosphatase</fullName>
    </submittedName>
</protein>
<dbReference type="RefSeq" id="WP_015018196.1">
    <property type="nucleotide sequence ID" value="NC_018719.1"/>
</dbReference>
<gene>
    <name evidence="1" type="ordered locus">Ngar_c07070</name>
</gene>
<keyword evidence="2" id="KW-1185">Reference proteome</keyword>
<dbReference type="Proteomes" id="UP000008037">
    <property type="component" value="Chromosome"/>
</dbReference>
<dbReference type="STRING" id="1237085.Ngar_c07070"/>
<dbReference type="KEGG" id="nga:Ngar_c07070"/>
<evidence type="ECO:0000313" key="1">
    <source>
        <dbReference type="EMBL" id="AFU57650.1"/>
    </source>
</evidence>
<evidence type="ECO:0000313" key="2">
    <source>
        <dbReference type="Proteomes" id="UP000008037"/>
    </source>
</evidence>
<dbReference type="InterPro" id="IPR002591">
    <property type="entry name" value="Phosphodiest/P_Trfase"/>
</dbReference>
<dbReference type="EMBL" id="CP002408">
    <property type="protein sequence ID" value="AFU57650.1"/>
    <property type="molecule type" value="Genomic_DNA"/>
</dbReference>
<dbReference type="BioCyc" id="CNIT1237085:G1324-705-MONOMER"/>
<dbReference type="OrthoDB" id="33550at2157"/>
<dbReference type="AlphaFoldDB" id="K0IDA9"/>
<dbReference type="InterPro" id="IPR017850">
    <property type="entry name" value="Alkaline_phosphatase_core_sf"/>
</dbReference>
<dbReference type="PANTHER" id="PTHR10151">
    <property type="entry name" value="ECTONUCLEOTIDE PYROPHOSPHATASE/PHOSPHODIESTERASE"/>
    <property type="match status" value="1"/>
</dbReference>
<dbReference type="GO" id="GO:0016787">
    <property type="term" value="F:hydrolase activity"/>
    <property type="evidence" value="ECO:0007669"/>
    <property type="project" value="UniProtKB-ARBA"/>
</dbReference>
<reference evidence="1 2" key="1">
    <citation type="journal article" date="2012" name="Environ. Microbiol.">
        <title>The genome of the ammonia-oxidizing Candidatus Nitrososphaera gargensis: insights into metabolic versatility and environmental adaptations.</title>
        <authorList>
            <person name="Spang A."/>
            <person name="Poehlein A."/>
            <person name="Offre P."/>
            <person name="Zumbragel S."/>
            <person name="Haider S."/>
            <person name="Rychlik N."/>
            <person name="Nowka B."/>
            <person name="Schmeisser C."/>
            <person name="Lebedeva E.V."/>
            <person name="Rattei T."/>
            <person name="Bohm C."/>
            <person name="Schmid M."/>
            <person name="Galushko A."/>
            <person name="Hatzenpichler R."/>
            <person name="Weinmaier T."/>
            <person name="Daniel R."/>
            <person name="Schleper C."/>
            <person name="Spieck E."/>
            <person name="Streit W."/>
            <person name="Wagner M."/>
        </authorList>
    </citation>
    <scope>NUCLEOTIDE SEQUENCE [LARGE SCALE GENOMIC DNA]</scope>
    <source>
        <strain evidence="2">Ga9.2</strain>
    </source>
</reference>
<name>K0IDA9_NITGG</name>
<proteinExistence type="predicted"/>
<dbReference type="Gene3D" id="3.40.720.10">
    <property type="entry name" value="Alkaline Phosphatase, subunit A"/>
    <property type="match status" value="1"/>
</dbReference>
<dbReference type="SUPFAM" id="SSF53649">
    <property type="entry name" value="Alkaline phosphatase-like"/>
    <property type="match status" value="1"/>
</dbReference>
<dbReference type="Pfam" id="PF01663">
    <property type="entry name" value="Phosphodiest"/>
    <property type="match status" value="1"/>
</dbReference>